<dbReference type="InterPro" id="IPR019328">
    <property type="entry name" value="PIGH-H_dom"/>
</dbReference>
<evidence type="ECO:0000256" key="1">
    <source>
        <dbReference type="ARBA" id="ARBA00004687"/>
    </source>
</evidence>
<dbReference type="Pfam" id="PF10181">
    <property type="entry name" value="PIG-H"/>
    <property type="match status" value="1"/>
</dbReference>
<feature type="domain" description="Phosphatidylinositol N-acetylglucosaminyltransferase subunit H conserved" evidence="4">
    <location>
        <begin position="114"/>
        <end position="179"/>
    </location>
</feature>
<gene>
    <name evidence="5" type="ORF">LTR77_000946</name>
</gene>
<keyword evidence="3" id="KW-0812">Transmembrane</keyword>
<name>A0AAV9PPX5_9PEZI</name>
<dbReference type="PANTHER" id="PTHR15231">
    <property type="entry name" value="PHOSPHATIDYLINOSITOL N-ACETYLGLUCOSAMINYLTRANSFERASE SUBUNIT H"/>
    <property type="match status" value="1"/>
</dbReference>
<dbReference type="GO" id="GO:0000506">
    <property type="term" value="C:glycosylphosphatidylinositol-N-acetylglucosaminyltransferase (GPI-GnT) complex"/>
    <property type="evidence" value="ECO:0007669"/>
    <property type="project" value="InterPro"/>
</dbReference>
<reference evidence="5 6" key="1">
    <citation type="submission" date="2023-08" db="EMBL/GenBank/DDBJ databases">
        <title>Black Yeasts Isolated from many extreme environments.</title>
        <authorList>
            <person name="Coleine C."/>
            <person name="Stajich J.E."/>
            <person name="Selbmann L."/>
        </authorList>
    </citation>
    <scope>NUCLEOTIDE SEQUENCE [LARGE SCALE GENOMIC DNA]</scope>
    <source>
        <strain evidence="5 6">CCFEE 5935</strain>
    </source>
</reference>
<dbReference type="GO" id="GO:0006506">
    <property type="term" value="P:GPI anchor biosynthetic process"/>
    <property type="evidence" value="ECO:0007669"/>
    <property type="project" value="InterPro"/>
</dbReference>
<dbReference type="RefSeq" id="XP_064664444.1">
    <property type="nucleotide sequence ID" value="XM_064798210.1"/>
</dbReference>
<keyword evidence="6" id="KW-1185">Reference proteome</keyword>
<comment type="caution">
    <text evidence="5">The sequence shown here is derived from an EMBL/GenBank/DDBJ whole genome shotgun (WGS) entry which is preliminary data.</text>
</comment>
<accession>A0AAV9PPX5</accession>
<keyword evidence="3" id="KW-0472">Membrane</keyword>
<organism evidence="5 6">
    <name type="scientific">Saxophila tyrrhenica</name>
    <dbReference type="NCBI Taxonomy" id="1690608"/>
    <lineage>
        <taxon>Eukaryota</taxon>
        <taxon>Fungi</taxon>
        <taxon>Dikarya</taxon>
        <taxon>Ascomycota</taxon>
        <taxon>Pezizomycotina</taxon>
        <taxon>Dothideomycetes</taxon>
        <taxon>Dothideomycetidae</taxon>
        <taxon>Mycosphaerellales</taxon>
        <taxon>Extremaceae</taxon>
        <taxon>Saxophila</taxon>
    </lineage>
</organism>
<dbReference type="Proteomes" id="UP001337655">
    <property type="component" value="Unassembled WGS sequence"/>
</dbReference>
<proteinExistence type="inferred from homology"/>
<dbReference type="InterPro" id="IPR044215">
    <property type="entry name" value="PIG-H"/>
</dbReference>
<dbReference type="PANTHER" id="PTHR15231:SF1">
    <property type="entry name" value="PHOSPHATIDYLINOSITOL N-ACETYLGLUCOSAMINYLTRANSFERASE SUBUNIT H"/>
    <property type="match status" value="1"/>
</dbReference>
<comment type="similarity">
    <text evidence="2">Belongs to the PIGH family.</text>
</comment>
<evidence type="ECO:0000256" key="2">
    <source>
        <dbReference type="ARBA" id="ARBA00009610"/>
    </source>
</evidence>
<dbReference type="EMBL" id="JAVRRT010000001">
    <property type="protein sequence ID" value="KAK5175806.1"/>
    <property type="molecule type" value="Genomic_DNA"/>
</dbReference>
<evidence type="ECO:0000259" key="4">
    <source>
        <dbReference type="Pfam" id="PF10181"/>
    </source>
</evidence>
<evidence type="ECO:0000313" key="6">
    <source>
        <dbReference type="Proteomes" id="UP001337655"/>
    </source>
</evidence>
<feature type="transmembrane region" description="Helical" evidence="3">
    <location>
        <begin position="29"/>
        <end position="53"/>
    </location>
</feature>
<dbReference type="AlphaFoldDB" id="A0AAV9PPX5"/>
<evidence type="ECO:0000313" key="5">
    <source>
        <dbReference type="EMBL" id="KAK5175806.1"/>
    </source>
</evidence>
<dbReference type="GeneID" id="89922295"/>
<keyword evidence="3" id="KW-1133">Transmembrane helix</keyword>
<evidence type="ECO:0000256" key="3">
    <source>
        <dbReference type="SAM" id="Phobius"/>
    </source>
</evidence>
<sequence>MLNIKRPTSTTVLYTFSTRAPQETFTALIANYSFLLARIAAGFLVAILCLIVYRTSWPVSDDTIPVPWLEEFILSSPLGQFATLLIISLPQICRFLLCAATTWLIFRKGYTEESLLVIRGLGVQTSTSSPSYLWTSSTRFIPTSSIQDIFIHEAFKGFEVRYYLTIVVDGENDVVVVFPNILPRREILENVWRGARSCLYGLKS</sequence>
<comment type="pathway">
    <text evidence="1">Glycolipid biosynthesis; glycosylphosphatidylinositol-anchor biosynthesis.</text>
</comment>
<feature type="transmembrane region" description="Helical" evidence="3">
    <location>
        <begin position="81"/>
        <end position="106"/>
    </location>
</feature>
<protein>
    <recommendedName>
        <fullName evidence="4">Phosphatidylinositol N-acetylglucosaminyltransferase subunit H conserved domain-containing protein</fullName>
    </recommendedName>
</protein>